<feature type="transmembrane region" description="Helical" evidence="2">
    <location>
        <begin position="9"/>
        <end position="27"/>
    </location>
</feature>
<dbReference type="Proteomes" id="UP000094869">
    <property type="component" value="Unassembled WGS sequence"/>
</dbReference>
<gene>
    <name evidence="4" type="ORF">BEH84_04331</name>
    <name evidence="6" type="ORF">BEI59_26310</name>
    <name evidence="3" type="ORF">BEI61_04824</name>
    <name evidence="5" type="ORF">BEI63_30745</name>
</gene>
<dbReference type="OrthoDB" id="2002375at2"/>
<feature type="transmembrane region" description="Helical" evidence="2">
    <location>
        <begin position="39"/>
        <end position="57"/>
    </location>
</feature>
<evidence type="ECO:0000313" key="4">
    <source>
        <dbReference type="EMBL" id="ODM09963.1"/>
    </source>
</evidence>
<feature type="coiled-coil region" evidence="1">
    <location>
        <begin position="119"/>
        <end position="146"/>
    </location>
</feature>
<evidence type="ECO:0000313" key="6">
    <source>
        <dbReference type="EMBL" id="ODR45572.1"/>
    </source>
</evidence>
<keyword evidence="2" id="KW-0472">Membrane</keyword>
<evidence type="ECO:0008006" key="11">
    <source>
        <dbReference type="Google" id="ProtNLM"/>
    </source>
</evidence>
<evidence type="ECO:0000313" key="8">
    <source>
        <dbReference type="Proteomes" id="UP000094271"/>
    </source>
</evidence>
<sequence length="146" mass="17195">MKIIDRKNYFATVCEVYAMLSIGKILLEAFTHYKWGIDQMNFIFMFVVSLAATFVLSQHYRLDRFPLPLVILGQYLVILGAIMLFLWIYGHFGVLGKHAYRDMFLSFTIPYIILAGIYYMSLFREIKKANKILEELRTDNDEKKDD</sequence>
<dbReference type="EMBL" id="MEHA01000026">
    <property type="protein sequence ID" value="ODR45572.1"/>
    <property type="molecule type" value="Genomic_DNA"/>
</dbReference>
<dbReference type="RefSeq" id="WP_009252134.1">
    <property type="nucleotide sequence ID" value="NZ_BAABXS010000001.1"/>
</dbReference>
<evidence type="ECO:0000313" key="3">
    <source>
        <dbReference type="EMBL" id="ODM04021.1"/>
    </source>
</evidence>
<protein>
    <recommendedName>
        <fullName evidence="11">DUF3021 domain-containing protein</fullName>
    </recommendedName>
</protein>
<dbReference type="EMBL" id="MCGH01000003">
    <property type="protein sequence ID" value="ODM04021.1"/>
    <property type="molecule type" value="Genomic_DNA"/>
</dbReference>
<keyword evidence="2" id="KW-0812">Transmembrane</keyword>
<feature type="transmembrane region" description="Helical" evidence="2">
    <location>
        <begin position="104"/>
        <end position="123"/>
    </location>
</feature>
<evidence type="ECO:0000313" key="5">
    <source>
        <dbReference type="EMBL" id="ODR44518.1"/>
    </source>
</evidence>
<reference evidence="6 8" key="3">
    <citation type="submission" date="2016-08" db="EMBL/GenBank/DDBJ databases">
        <authorList>
            <person name="Seilhamer J.J."/>
        </authorList>
    </citation>
    <scope>NUCLEOTIDE SEQUENCE [LARGE SCALE GENOMIC DNA]</scope>
    <source>
        <strain evidence="6 8">NML150140-1</strain>
    </source>
</reference>
<dbReference type="Proteomes" id="UP000094067">
    <property type="component" value="Unassembled WGS sequence"/>
</dbReference>
<reference evidence="7 10" key="1">
    <citation type="submission" date="2016-07" db="EMBL/GenBank/DDBJ databases">
        <title>Characterization of isolates of Eisenbergiella tayi derived from blood cultures, using whole genome sequencing.</title>
        <authorList>
            <person name="Burdz T."/>
            <person name="Wiebe D."/>
            <person name="Huynh C."/>
            <person name="Bernard K."/>
        </authorList>
    </citation>
    <scope>NUCLEOTIDE SEQUENCE [LARGE SCALE GENOMIC DNA]</scope>
    <source>
        <strain evidence="3 7">NML 110608</strain>
        <strain evidence="4 10">NML 120489</strain>
    </source>
</reference>
<dbReference type="EMBL" id="MEHD01000055">
    <property type="protein sequence ID" value="ODR44518.1"/>
    <property type="molecule type" value="Genomic_DNA"/>
</dbReference>
<dbReference type="Proteomes" id="UP000094271">
    <property type="component" value="Unassembled WGS sequence"/>
</dbReference>
<keyword evidence="1" id="KW-0175">Coiled coil</keyword>
<dbReference type="GeneID" id="93302282"/>
<dbReference type="Pfam" id="PF20312">
    <property type="entry name" value="DUF6608"/>
    <property type="match status" value="1"/>
</dbReference>
<comment type="caution">
    <text evidence="4">The sequence shown here is derived from an EMBL/GenBank/DDBJ whole genome shotgun (WGS) entry which is preliminary data.</text>
</comment>
<accession>A0A1E3AMJ7</accession>
<evidence type="ECO:0000313" key="9">
    <source>
        <dbReference type="Proteomes" id="UP000094869"/>
    </source>
</evidence>
<proteinExistence type="predicted"/>
<dbReference type="InterPro" id="IPR046716">
    <property type="entry name" value="DUF6608"/>
</dbReference>
<keyword evidence="2" id="KW-1133">Transmembrane helix</keyword>
<evidence type="ECO:0000313" key="7">
    <source>
        <dbReference type="Proteomes" id="UP000094067"/>
    </source>
</evidence>
<evidence type="ECO:0000256" key="1">
    <source>
        <dbReference type="SAM" id="Coils"/>
    </source>
</evidence>
<dbReference type="EMBL" id="MCGI01000004">
    <property type="protein sequence ID" value="ODM09963.1"/>
    <property type="molecule type" value="Genomic_DNA"/>
</dbReference>
<reference evidence="5 9" key="2">
    <citation type="submission" date="2016-08" db="EMBL/GenBank/DDBJ databases">
        <title>Characterization of Isolates of Eisenbergiella tayi Derived from Blood Cultures, Using Whole Genome Sequencing.</title>
        <authorList>
            <person name="Bernier A.-M."/>
            <person name="Burdz T."/>
            <person name="Wiebe D."/>
            <person name="Bernard K."/>
        </authorList>
    </citation>
    <scope>NUCLEOTIDE SEQUENCE [LARGE SCALE GENOMIC DNA]</scope>
    <source>
        <strain evidence="5 9">NML120146</strain>
    </source>
</reference>
<dbReference type="AlphaFoldDB" id="A0A1E3AMJ7"/>
<organism evidence="4 10">
    <name type="scientific">Eisenbergiella tayi</name>
    <dbReference type="NCBI Taxonomy" id="1432052"/>
    <lineage>
        <taxon>Bacteria</taxon>
        <taxon>Bacillati</taxon>
        <taxon>Bacillota</taxon>
        <taxon>Clostridia</taxon>
        <taxon>Lachnospirales</taxon>
        <taxon>Lachnospiraceae</taxon>
        <taxon>Eisenbergiella</taxon>
    </lineage>
</organism>
<evidence type="ECO:0000256" key="2">
    <source>
        <dbReference type="SAM" id="Phobius"/>
    </source>
</evidence>
<dbReference type="Proteomes" id="UP000095003">
    <property type="component" value="Unassembled WGS sequence"/>
</dbReference>
<keyword evidence="9" id="KW-1185">Reference proteome</keyword>
<evidence type="ECO:0000313" key="10">
    <source>
        <dbReference type="Proteomes" id="UP000095003"/>
    </source>
</evidence>
<feature type="transmembrane region" description="Helical" evidence="2">
    <location>
        <begin position="69"/>
        <end position="92"/>
    </location>
</feature>
<name>A0A1E3AMJ7_9FIRM</name>